<dbReference type="PANTHER" id="PTHR43377:SF6">
    <property type="entry name" value="GFO_IDH_MOCA-LIKE OXIDOREDUCTASE N-TERMINAL DOMAIN-CONTAINING PROTEIN"/>
    <property type="match status" value="1"/>
</dbReference>
<proteinExistence type="predicted"/>
<dbReference type="SUPFAM" id="SSF55347">
    <property type="entry name" value="Glyceraldehyde-3-phosphate dehydrogenase-like, C-terminal domain"/>
    <property type="match status" value="1"/>
</dbReference>
<evidence type="ECO:0000313" key="4">
    <source>
        <dbReference type="Proteomes" id="UP000198724"/>
    </source>
</evidence>
<keyword evidence="4" id="KW-1185">Reference proteome</keyword>
<reference evidence="4" key="1">
    <citation type="submission" date="2016-10" db="EMBL/GenBank/DDBJ databases">
        <authorList>
            <person name="Varghese N."/>
            <person name="Submissions S."/>
        </authorList>
    </citation>
    <scope>NUCLEOTIDE SEQUENCE [LARGE SCALE GENOMIC DNA]</scope>
    <source>
        <strain evidence="4">LP51</strain>
    </source>
</reference>
<dbReference type="InterPro" id="IPR000683">
    <property type="entry name" value="Gfo/Idh/MocA-like_OxRdtase_N"/>
</dbReference>
<dbReference type="RefSeq" id="WP_092103530.1">
    <property type="nucleotide sequence ID" value="NZ_FOOT01000005.1"/>
</dbReference>
<accession>A0A1I2WYE8</accession>
<sequence>MVNVGIIGYGYWGPNLVRNFFAANDCCVKAVADARPERLQLLAKTFPSIAGIKDADDIIYDPDIDAIIIATPVSSHFTLARKALAEGKHVLIEKPMTSSTEEAELLINLAMQKNVMLMVDHTFLYTGAVEKMKQLVDNQELGNIKYLDSTRINLGLFQSDINVLWDLAPHDLSILNYIVRERPYSVNATGITHTNNNIENIAYLTVNYASGFIAHFNCSWTSPVKVRMMLIGGDRKMILYNDLEPTEKVKIYDTGYSYLNDEEIKKVRIDYRTGDIHVPKLETTEALLGMANDFIQCVQKQKQPKSSCHLGLDVVRILEASNESIKHNGREVILESSTVPAVHTNHEILI</sequence>
<dbReference type="AlphaFoldDB" id="A0A1I2WYE8"/>
<dbReference type="STRING" id="1436961.SAMN05421739_105268"/>
<organism evidence="3 4">
    <name type="scientific">Pontibacter chinhatensis</name>
    <dbReference type="NCBI Taxonomy" id="1436961"/>
    <lineage>
        <taxon>Bacteria</taxon>
        <taxon>Pseudomonadati</taxon>
        <taxon>Bacteroidota</taxon>
        <taxon>Cytophagia</taxon>
        <taxon>Cytophagales</taxon>
        <taxon>Hymenobacteraceae</taxon>
        <taxon>Pontibacter</taxon>
    </lineage>
</organism>
<dbReference type="OrthoDB" id="9795543at2"/>
<evidence type="ECO:0000259" key="2">
    <source>
        <dbReference type="Pfam" id="PF22725"/>
    </source>
</evidence>
<dbReference type="EMBL" id="FOOT01000005">
    <property type="protein sequence ID" value="SFH06202.1"/>
    <property type="molecule type" value="Genomic_DNA"/>
</dbReference>
<dbReference type="GO" id="GO:0000166">
    <property type="term" value="F:nucleotide binding"/>
    <property type="evidence" value="ECO:0007669"/>
    <property type="project" value="InterPro"/>
</dbReference>
<feature type="domain" description="GFO/IDH/MocA-like oxidoreductase" evidence="2">
    <location>
        <begin position="130"/>
        <end position="232"/>
    </location>
</feature>
<dbReference type="Pfam" id="PF01408">
    <property type="entry name" value="GFO_IDH_MocA"/>
    <property type="match status" value="1"/>
</dbReference>
<gene>
    <name evidence="3" type="ORF">SAMN05421739_105268</name>
</gene>
<protein>
    <submittedName>
        <fullName evidence="3">Predicted dehydrogenase</fullName>
    </submittedName>
</protein>
<evidence type="ECO:0000259" key="1">
    <source>
        <dbReference type="Pfam" id="PF01408"/>
    </source>
</evidence>
<dbReference type="Proteomes" id="UP000198724">
    <property type="component" value="Unassembled WGS sequence"/>
</dbReference>
<evidence type="ECO:0000313" key="3">
    <source>
        <dbReference type="EMBL" id="SFH06202.1"/>
    </source>
</evidence>
<dbReference type="InterPro" id="IPR051450">
    <property type="entry name" value="Gfo/Idh/MocA_Oxidoreductases"/>
</dbReference>
<dbReference type="Gene3D" id="3.30.360.10">
    <property type="entry name" value="Dihydrodipicolinate Reductase, domain 2"/>
    <property type="match status" value="1"/>
</dbReference>
<feature type="domain" description="Gfo/Idh/MocA-like oxidoreductase N-terminal" evidence="1">
    <location>
        <begin position="2"/>
        <end position="121"/>
    </location>
</feature>
<dbReference type="InterPro" id="IPR036291">
    <property type="entry name" value="NAD(P)-bd_dom_sf"/>
</dbReference>
<dbReference type="Pfam" id="PF22725">
    <property type="entry name" value="GFO_IDH_MocA_C3"/>
    <property type="match status" value="1"/>
</dbReference>
<dbReference type="Gene3D" id="3.40.50.720">
    <property type="entry name" value="NAD(P)-binding Rossmann-like Domain"/>
    <property type="match status" value="1"/>
</dbReference>
<dbReference type="PANTHER" id="PTHR43377">
    <property type="entry name" value="BILIVERDIN REDUCTASE A"/>
    <property type="match status" value="1"/>
</dbReference>
<dbReference type="InterPro" id="IPR055170">
    <property type="entry name" value="GFO_IDH_MocA-like_dom"/>
</dbReference>
<dbReference type="SUPFAM" id="SSF51735">
    <property type="entry name" value="NAD(P)-binding Rossmann-fold domains"/>
    <property type="match status" value="1"/>
</dbReference>
<name>A0A1I2WYE8_9BACT</name>